<proteinExistence type="predicted"/>
<sequence length="127" mass="13764">MMLELSSNNIPSCSIGDRSGDLAGQGNVSTRCRARSNRKLGGCAVACPPRKPKVASSTLAGVDRISGCKSPMNACHDYMAYKRSLEYQLGSGVHKRNGFYSWRLVVSANGLAAKTQPIFEIMVFYNI</sequence>
<dbReference type="EMBL" id="BMAU01021225">
    <property type="protein sequence ID" value="GFY01056.1"/>
    <property type="molecule type" value="Genomic_DNA"/>
</dbReference>
<name>A0A8X6S2Y0_TRICX</name>
<protein>
    <submittedName>
        <fullName evidence="1">Uncharacterized protein</fullName>
    </submittedName>
</protein>
<dbReference type="Proteomes" id="UP000887159">
    <property type="component" value="Unassembled WGS sequence"/>
</dbReference>
<evidence type="ECO:0000313" key="1">
    <source>
        <dbReference type="EMBL" id="GFY01056.1"/>
    </source>
</evidence>
<reference evidence="1" key="1">
    <citation type="submission" date="2020-08" db="EMBL/GenBank/DDBJ databases">
        <title>Multicomponent nature underlies the extraordinary mechanical properties of spider dragline silk.</title>
        <authorList>
            <person name="Kono N."/>
            <person name="Nakamura H."/>
            <person name="Mori M."/>
            <person name="Yoshida Y."/>
            <person name="Ohtoshi R."/>
            <person name="Malay A.D."/>
            <person name="Moran D.A.P."/>
            <person name="Tomita M."/>
            <person name="Numata K."/>
            <person name="Arakawa K."/>
        </authorList>
    </citation>
    <scope>NUCLEOTIDE SEQUENCE</scope>
</reference>
<organism evidence="1 2">
    <name type="scientific">Trichonephila clavipes</name>
    <name type="common">Golden silk orbweaver</name>
    <name type="synonym">Nephila clavipes</name>
    <dbReference type="NCBI Taxonomy" id="2585209"/>
    <lineage>
        <taxon>Eukaryota</taxon>
        <taxon>Metazoa</taxon>
        <taxon>Ecdysozoa</taxon>
        <taxon>Arthropoda</taxon>
        <taxon>Chelicerata</taxon>
        <taxon>Arachnida</taxon>
        <taxon>Araneae</taxon>
        <taxon>Araneomorphae</taxon>
        <taxon>Entelegynae</taxon>
        <taxon>Araneoidea</taxon>
        <taxon>Nephilidae</taxon>
        <taxon>Trichonephila</taxon>
    </lineage>
</organism>
<accession>A0A8X6S2Y0</accession>
<dbReference type="AlphaFoldDB" id="A0A8X6S2Y0"/>
<gene>
    <name evidence="1" type="ORF">TNCV_5075241</name>
</gene>
<evidence type="ECO:0000313" key="2">
    <source>
        <dbReference type="Proteomes" id="UP000887159"/>
    </source>
</evidence>
<keyword evidence="2" id="KW-1185">Reference proteome</keyword>
<comment type="caution">
    <text evidence="1">The sequence shown here is derived from an EMBL/GenBank/DDBJ whole genome shotgun (WGS) entry which is preliminary data.</text>
</comment>